<feature type="compositionally biased region" description="Basic and acidic residues" evidence="2">
    <location>
        <begin position="1"/>
        <end position="12"/>
    </location>
</feature>
<dbReference type="GO" id="GO:0003676">
    <property type="term" value="F:nucleic acid binding"/>
    <property type="evidence" value="ECO:0007669"/>
    <property type="project" value="InterPro"/>
</dbReference>
<feature type="region of interest" description="Disordered" evidence="2">
    <location>
        <begin position="1"/>
        <end position="61"/>
    </location>
</feature>
<dbReference type="SMART" id="SM00343">
    <property type="entry name" value="ZnF_C2HC"/>
    <property type="match status" value="1"/>
</dbReference>
<feature type="compositionally biased region" description="Low complexity" evidence="2">
    <location>
        <begin position="343"/>
        <end position="355"/>
    </location>
</feature>
<evidence type="ECO:0000313" key="5">
    <source>
        <dbReference type="Proteomes" id="UP000250235"/>
    </source>
</evidence>
<name>A0A2Z7BKY2_9LAMI</name>
<dbReference type="InterPro" id="IPR001878">
    <property type="entry name" value="Znf_CCHC"/>
</dbReference>
<feature type="domain" description="CCHC-type" evidence="3">
    <location>
        <begin position="279"/>
        <end position="293"/>
    </location>
</feature>
<sequence>MKAAKDAKEEGRRRIKAEKKKRTAVEEEAEKRNKKKRKKKEEEEEEKQYSGRRRWAPGKGDRVTKCKLKLLSSDSTSSTPEDSQAVQRVFYTSKLGKSISKHKSDNYRLLEAELREVRLQYRQACIDAGLPVLKPENSISGEVLGEITPGVTMEELRQMIPDGMFPRKLLFLLPMDIEEGLRNRRSRVQPQAAQGSRPSVPGAQPPQFQQSSQQQPQQSAQQSGRHRFRPRGHQFKKKQGSSSFGSGSSSSSSSPRATFCGQCGGRHPSTLCTRVQGSCNICGQYGHFARVCPLAGSQHTAAPPQGRAGGSSRGRPFLVPQSRMGETQHRPFQQPGPSRFDCLSSLSSQDLSMPK</sequence>
<keyword evidence="5" id="KW-1185">Reference proteome</keyword>
<protein>
    <recommendedName>
        <fullName evidence="3">CCHC-type domain-containing protein</fullName>
    </recommendedName>
</protein>
<dbReference type="EMBL" id="KV004704">
    <property type="protein sequence ID" value="KZV35283.1"/>
    <property type="molecule type" value="Genomic_DNA"/>
</dbReference>
<reference evidence="4 5" key="1">
    <citation type="journal article" date="2015" name="Proc. Natl. Acad. Sci. U.S.A.">
        <title>The resurrection genome of Boea hygrometrica: A blueprint for survival of dehydration.</title>
        <authorList>
            <person name="Xiao L."/>
            <person name="Yang G."/>
            <person name="Zhang L."/>
            <person name="Yang X."/>
            <person name="Zhao S."/>
            <person name="Ji Z."/>
            <person name="Zhou Q."/>
            <person name="Hu M."/>
            <person name="Wang Y."/>
            <person name="Chen M."/>
            <person name="Xu Y."/>
            <person name="Jin H."/>
            <person name="Xiao X."/>
            <person name="Hu G."/>
            <person name="Bao F."/>
            <person name="Hu Y."/>
            <person name="Wan P."/>
            <person name="Li L."/>
            <person name="Deng X."/>
            <person name="Kuang T."/>
            <person name="Xiang C."/>
            <person name="Zhu J.K."/>
            <person name="Oliver M.J."/>
            <person name="He Y."/>
        </authorList>
    </citation>
    <scope>NUCLEOTIDE SEQUENCE [LARGE SCALE GENOMIC DNA]</scope>
    <source>
        <strain evidence="5">cv. XS01</strain>
    </source>
</reference>
<feature type="compositionally biased region" description="Basic residues" evidence="2">
    <location>
        <begin position="224"/>
        <end position="239"/>
    </location>
</feature>
<keyword evidence="1" id="KW-0862">Zinc</keyword>
<feature type="compositionally biased region" description="Low complexity" evidence="2">
    <location>
        <begin position="201"/>
        <end position="223"/>
    </location>
</feature>
<keyword evidence="1" id="KW-0479">Metal-binding</keyword>
<feature type="region of interest" description="Disordered" evidence="2">
    <location>
        <begin position="297"/>
        <end position="355"/>
    </location>
</feature>
<dbReference type="Gene3D" id="4.10.60.10">
    <property type="entry name" value="Zinc finger, CCHC-type"/>
    <property type="match status" value="1"/>
</dbReference>
<evidence type="ECO:0000256" key="1">
    <source>
        <dbReference type="PROSITE-ProRule" id="PRU00047"/>
    </source>
</evidence>
<evidence type="ECO:0000259" key="3">
    <source>
        <dbReference type="PROSITE" id="PS50158"/>
    </source>
</evidence>
<keyword evidence="1" id="KW-0863">Zinc-finger</keyword>
<dbReference type="GO" id="GO:0008270">
    <property type="term" value="F:zinc ion binding"/>
    <property type="evidence" value="ECO:0007669"/>
    <property type="project" value="UniProtKB-KW"/>
</dbReference>
<organism evidence="4 5">
    <name type="scientific">Dorcoceras hygrometricum</name>
    <dbReference type="NCBI Taxonomy" id="472368"/>
    <lineage>
        <taxon>Eukaryota</taxon>
        <taxon>Viridiplantae</taxon>
        <taxon>Streptophyta</taxon>
        <taxon>Embryophyta</taxon>
        <taxon>Tracheophyta</taxon>
        <taxon>Spermatophyta</taxon>
        <taxon>Magnoliopsida</taxon>
        <taxon>eudicotyledons</taxon>
        <taxon>Gunneridae</taxon>
        <taxon>Pentapetalae</taxon>
        <taxon>asterids</taxon>
        <taxon>lamiids</taxon>
        <taxon>Lamiales</taxon>
        <taxon>Gesneriaceae</taxon>
        <taxon>Didymocarpoideae</taxon>
        <taxon>Trichosporeae</taxon>
        <taxon>Loxocarpinae</taxon>
        <taxon>Dorcoceras</taxon>
    </lineage>
</organism>
<feature type="compositionally biased region" description="Basic residues" evidence="2">
    <location>
        <begin position="13"/>
        <end position="22"/>
    </location>
</feature>
<dbReference type="Proteomes" id="UP000250235">
    <property type="component" value="Unassembled WGS sequence"/>
</dbReference>
<evidence type="ECO:0000313" key="4">
    <source>
        <dbReference type="EMBL" id="KZV35283.1"/>
    </source>
</evidence>
<feature type="region of interest" description="Disordered" evidence="2">
    <location>
        <begin position="185"/>
        <end position="260"/>
    </location>
</feature>
<dbReference type="AlphaFoldDB" id="A0A2Z7BKY2"/>
<evidence type="ECO:0000256" key="2">
    <source>
        <dbReference type="SAM" id="MobiDB-lite"/>
    </source>
</evidence>
<gene>
    <name evidence="4" type="ORF">F511_21299</name>
</gene>
<feature type="compositionally biased region" description="Polar residues" evidence="2">
    <location>
        <begin position="188"/>
        <end position="197"/>
    </location>
</feature>
<feature type="compositionally biased region" description="Low complexity" evidence="2">
    <location>
        <begin position="240"/>
        <end position="254"/>
    </location>
</feature>
<proteinExistence type="predicted"/>
<dbReference type="Pfam" id="PF00098">
    <property type="entry name" value="zf-CCHC"/>
    <property type="match status" value="1"/>
</dbReference>
<dbReference type="PROSITE" id="PS50158">
    <property type="entry name" value="ZF_CCHC"/>
    <property type="match status" value="1"/>
</dbReference>
<accession>A0A2Z7BKY2</accession>